<evidence type="ECO:0000256" key="1">
    <source>
        <dbReference type="SAM" id="SignalP"/>
    </source>
</evidence>
<evidence type="ECO:0000259" key="3">
    <source>
        <dbReference type="Pfam" id="PF22680"/>
    </source>
</evidence>
<proteinExistence type="predicted"/>
<feature type="domain" description="Glycoside hydrolase 123 N-terminal" evidence="3">
    <location>
        <begin position="52"/>
        <end position="194"/>
    </location>
</feature>
<reference evidence="4" key="1">
    <citation type="submission" date="2020-10" db="EMBL/GenBank/DDBJ databases">
        <authorList>
            <person name="Gilroy R."/>
        </authorList>
    </citation>
    <scope>NUCLEOTIDE SEQUENCE</scope>
    <source>
        <strain evidence="4">G3-4614</strain>
    </source>
</reference>
<name>A0A9D9H451_9BACT</name>
<evidence type="ECO:0000313" key="4">
    <source>
        <dbReference type="EMBL" id="MBO8438575.1"/>
    </source>
</evidence>
<dbReference type="InterPro" id="IPR025150">
    <property type="entry name" value="GH123_cat"/>
</dbReference>
<organism evidence="4 5">
    <name type="scientific">Candidatus Caccoplasma merdipullorum</name>
    <dbReference type="NCBI Taxonomy" id="2840718"/>
    <lineage>
        <taxon>Bacteria</taxon>
        <taxon>Pseudomonadati</taxon>
        <taxon>Bacteroidota</taxon>
        <taxon>Bacteroidia</taxon>
        <taxon>Bacteroidales</taxon>
        <taxon>Bacteroidaceae</taxon>
        <taxon>Bacteroidaceae incertae sedis</taxon>
        <taxon>Candidatus Caccoplasma</taxon>
    </lineage>
</organism>
<comment type="caution">
    <text evidence="4">The sequence shown here is derived from an EMBL/GenBank/DDBJ whole genome shotgun (WGS) entry which is preliminary data.</text>
</comment>
<keyword evidence="1" id="KW-0732">Signal</keyword>
<accession>A0A9D9H451</accession>
<dbReference type="InterPro" id="IPR053850">
    <property type="entry name" value="Glyco_hydro_123_N_2"/>
</dbReference>
<dbReference type="Pfam" id="PF13320">
    <property type="entry name" value="GH123_cat"/>
    <property type="match status" value="1"/>
</dbReference>
<dbReference type="Proteomes" id="UP000823636">
    <property type="component" value="Unassembled WGS sequence"/>
</dbReference>
<gene>
    <name evidence="4" type="ORF">IAC54_06730</name>
</gene>
<feature type="domain" description="Glycoside hydrolase 123 catalytic" evidence="2">
    <location>
        <begin position="228"/>
        <end position="538"/>
    </location>
</feature>
<protein>
    <submittedName>
        <fullName evidence="4">DUF4091 domain-containing protein</fullName>
    </submittedName>
</protein>
<dbReference type="AlphaFoldDB" id="A0A9D9H451"/>
<feature type="chain" id="PRO_5039446321" evidence="1">
    <location>
        <begin position="20"/>
        <end position="591"/>
    </location>
</feature>
<dbReference type="EMBL" id="JADIMW010000071">
    <property type="protein sequence ID" value="MBO8438575.1"/>
    <property type="molecule type" value="Genomic_DNA"/>
</dbReference>
<evidence type="ECO:0000259" key="2">
    <source>
        <dbReference type="Pfam" id="PF13320"/>
    </source>
</evidence>
<sequence>MKKSVLTFLSILFCFVIQAADYPLGDYVELEDSKPVDTAAWNVLPAGIHFTWASKDVRYSYKNVPDVPFCSDTVIYAWRGERVSALALIYSADADFDVSLSLSLSDFVGKEGRISGSAQASFVNYVMTDGLNADGKGSCGERPDHSLYDSSMVADVIDIAVKKSLKPRRVRPVWCTVEVPRDIMPGKYTGTLSLVRGDESIADIELSLQVVERSLPAPYDYTFHIDVWQQPYSVSRYYQVPVWSDEHFDAMRPMMLALARAGQKSISAEIIYEPWGDQSHDKFEPMIETVLERDGSWSYDYTVFDRWVEFMMECGIDREIKCFSMVPWDMSFRYLDAETGEYRMLNAPTGSPEYAAFWRPLLESFAAHLKEKGWYDITTICMDERGLDAMLDAYNLLQEVLPGMKMALAGVYHPELVDKLYYYCVDFGEPFPIEEIERRRAEGRITTLYACCSTGVPNAYTFSQPAESAVLPLNALQRGFDGFLRWAYNNWGEDPLRDSRYRLWGAGDSFMIYPGFRSSVRFERFVEGVQCVEKIRILKEEFAAAGDTARIAALDGLLDAFSRENITAEGAAPAVNRLQAFLNSSCRSDKR</sequence>
<dbReference type="Pfam" id="PF22680">
    <property type="entry name" value="Glyco_hydro_123_N_2"/>
    <property type="match status" value="1"/>
</dbReference>
<feature type="signal peptide" evidence="1">
    <location>
        <begin position="1"/>
        <end position="19"/>
    </location>
</feature>
<evidence type="ECO:0000313" key="5">
    <source>
        <dbReference type="Proteomes" id="UP000823636"/>
    </source>
</evidence>
<reference evidence="4" key="2">
    <citation type="journal article" date="2021" name="PeerJ">
        <title>Extensive microbial diversity within the chicken gut microbiome revealed by metagenomics and culture.</title>
        <authorList>
            <person name="Gilroy R."/>
            <person name="Ravi A."/>
            <person name="Getino M."/>
            <person name="Pursley I."/>
            <person name="Horton D.L."/>
            <person name="Alikhan N.F."/>
            <person name="Baker D."/>
            <person name="Gharbi K."/>
            <person name="Hall N."/>
            <person name="Watson M."/>
            <person name="Adriaenssens E.M."/>
            <person name="Foster-Nyarko E."/>
            <person name="Jarju S."/>
            <person name="Secka A."/>
            <person name="Antonio M."/>
            <person name="Oren A."/>
            <person name="Chaudhuri R.R."/>
            <person name="La Ragione R."/>
            <person name="Hildebrand F."/>
            <person name="Pallen M.J."/>
        </authorList>
    </citation>
    <scope>NUCLEOTIDE SEQUENCE</scope>
    <source>
        <strain evidence="4">G3-4614</strain>
    </source>
</reference>